<dbReference type="KEGG" id="yrh:AABB31_01080"/>
<dbReference type="AlphaFoldDB" id="A0AAN0MIK2"/>
<dbReference type="RefSeq" id="WP_373634761.1">
    <property type="nucleotide sequence ID" value="NZ_CP151764.2"/>
</dbReference>
<reference evidence="3 4" key="2">
    <citation type="submission" date="2024-08" db="EMBL/GenBank/DDBJ databases">
        <title>Phylogenomic analyses of a clade within the roseobacter group suggest taxonomic reassignments of species of the genera Aestuariivita, Citreicella, Loktanella, Nautella, Pelagibaca, Ruegeria, Thalassobius, Thiobacimonas and Tropicibacter, and the proposal o.</title>
        <authorList>
            <person name="Jeon C.O."/>
        </authorList>
    </citation>
    <scope>NUCLEOTIDE SEQUENCE [LARGE SCALE GENOMIC DNA]</scope>
    <source>
        <strain evidence="3 4">SS1-5</strain>
        <plasmid evidence="3 4">pSS1-5</plasmid>
    </source>
</reference>
<protein>
    <submittedName>
        <fullName evidence="3">FRG domain-containing protein</fullName>
    </submittedName>
</protein>
<dbReference type="InterPro" id="IPR014966">
    <property type="entry name" value="FRG-dom"/>
</dbReference>
<sequence>MERVPTVFSPSFSIRESDPWGRPEHNGPPASFETSVWALAQHHGIPTYFLDWTSNPIVAAYFATLNWKSDNPTDIAVWAFNEHKYVKSIGRLPWRVFGDGTIRPGHVHNKYLGAQSGLFTQISTSYDETLKRWIDADSLTERGFGQISNQFVKKVVLKAKHVPEFSALLKREGISQSTYMPTLDNVASEVFNSRHS</sequence>
<dbReference type="EMBL" id="CP151764">
    <property type="protein sequence ID" value="WZU65733.2"/>
    <property type="molecule type" value="Genomic_DNA"/>
</dbReference>
<feature type="region of interest" description="Disordered" evidence="1">
    <location>
        <begin position="1"/>
        <end position="26"/>
    </location>
</feature>
<geneLocation type="plasmid" evidence="3 4">
    <name>pSS1-5</name>
</geneLocation>
<reference evidence="4" key="1">
    <citation type="submission" date="2024-04" db="EMBL/GenBank/DDBJ databases">
        <title>Phylogenomic analyses of a clade within the roseobacter group suggest taxonomic reassignments of species of the genera Aestuariivita, Citreicella, Loktanella, Nautella, Pelagibaca, Ruegeria, Thalassobius, Thiobacimonas and Tropicibacter, and the proposal o.</title>
        <authorList>
            <person name="Jeon C.O."/>
        </authorList>
    </citation>
    <scope>NUCLEOTIDE SEQUENCE [LARGE SCALE GENOMIC DNA]</scope>
    <source>
        <strain evidence="4">SS1-5</strain>
        <plasmid evidence="4">pSS1-5</plasmid>
    </source>
</reference>
<evidence type="ECO:0000256" key="1">
    <source>
        <dbReference type="SAM" id="MobiDB-lite"/>
    </source>
</evidence>
<feature type="compositionally biased region" description="Basic and acidic residues" evidence="1">
    <location>
        <begin position="15"/>
        <end position="25"/>
    </location>
</feature>
<feature type="domain" description="FRG" evidence="2">
    <location>
        <begin position="2"/>
        <end position="78"/>
    </location>
</feature>
<evidence type="ECO:0000313" key="4">
    <source>
        <dbReference type="Proteomes" id="UP001470809"/>
    </source>
</evidence>
<dbReference type="Proteomes" id="UP001470809">
    <property type="component" value="Plasmid pSS1-5"/>
</dbReference>
<dbReference type="SMART" id="SM00901">
    <property type="entry name" value="FRG"/>
    <property type="match status" value="1"/>
</dbReference>
<name>A0AAN0MIK2_9RHOB</name>
<keyword evidence="4" id="KW-1185">Reference proteome</keyword>
<accession>A0AAN0MIK2</accession>
<evidence type="ECO:0000259" key="2">
    <source>
        <dbReference type="SMART" id="SM00901"/>
    </source>
</evidence>
<proteinExistence type="predicted"/>
<dbReference type="Pfam" id="PF08867">
    <property type="entry name" value="FRG"/>
    <property type="match status" value="1"/>
</dbReference>
<gene>
    <name evidence="3" type="ORF">AABB31_01080</name>
</gene>
<organism evidence="3 4">
    <name type="scientific">Yoonia rhodophyticola</name>
    <dbReference type="NCBI Taxonomy" id="3137370"/>
    <lineage>
        <taxon>Bacteria</taxon>
        <taxon>Pseudomonadati</taxon>
        <taxon>Pseudomonadota</taxon>
        <taxon>Alphaproteobacteria</taxon>
        <taxon>Rhodobacterales</taxon>
        <taxon>Paracoccaceae</taxon>
        <taxon>Yoonia</taxon>
    </lineage>
</organism>
<evidence type="ECO:0000313" key="3">
    <source>
        <dbReference type="EMBL" id="WZU65733.2"/>
    </source>
</evidence>
<keyword evidence="3" id="KW-0614">Plasmid</keyword>